<comment type="caution">
    <text evidence="2">The sequence shown here is derived from an EMBL/GenBank/DDBJ whole genome shotgun (WGS) entry which is preliminary data.</text>
</comment>
<accession>A0AAV4HTN3</accession>
<dbReference type="AlphaFoldDB" id="A0AAV4HTN3"/>
<name>A0AAV4HTN3_9GAST</name>
<dbReference type="Gene3D" id="3.60.10.10">
    <property type="entry name" value="Endonuclease/exonuclease/phosphatase"/>
    <property type="match status" value="1"/>
</dbReference>
<dbReference type="InterPro" id="IPR005135">
    <property type="entry name" value="Endo/exonuclease/phosphatase"/>
</dbReference>
<proteinExistence type="predicted"/>
<dbReference type="SUPFAM" id="SSF56219">
    <property type="entry name" value="DNase I-like"/>
    <property type="match status" value="1"/>
</dbReference>
<evidence type="ECO:0000313" key="2">
    <source>
        <dbReference type="EMBL" id="GFS01065.1"/>
    </source>
</evidence>
<reference evidence="2 3" key="1">
    <citation type="journal article" date="2021" name="Elife">
        <title>Chloroplast acquisition without the gene transfer in kleptoplastic sea slugs, Plakobranchus ocellatus.</title>
        <authorList>
            <person name="Maeda T."/>
            <person name="Takahashi S."/>
            <person name="Yoshida T."/>
            <person name="Shimamura S."/>
            <person name="Takaki Y."/>
            <person name="Nagai Y."/>
            <person name="Toyoda A."/>
            <person name="Suzuki Y."/>
            <person name="Arimoto A."/>
            <person name="Ishii H."/>
            <person name="Satoh N."/>
            <person name="Nishiyama T."/>
            <person name="Hasebe M."/>
            <person name="Maruyama T."/>
            <person name="Minagawa J."/>
            <person name="Obokata J."/>
            <person name="Shigenobu S."/>
        </authorList>
    </citation>
    <scope>NUCLEOTIDE SEQUENCE [LARGE SCALE GENOMIC DNA]</scope>
</reference>
<dbReference type="Proteomes" id="UP000762676">
    <property type="component" value="Unassembled WGS sequence"/>
</dbReference>
<dbReference type="GO" id="GO:0003824">
    <property type="term" value="F:catalytic activity"/>
    <property type="evidence" value="ECO:0007669"/>
    <property type="project" value="InterPro"/>
</dbReference>
<organism evidence="2 3">
    <name type="scientific">Elysia marginata</name>
    <dbReference type="NCBI Taxonomy" id="1093978"/>
    <lineage>
        <taxon>Eukaryota</taxon>
        <taxon>Metazoa</taxon>
        <taxon>Spiralia</taxon>
        <taxon>Lophotrochozoa</taxon>
        <taxon>Mollusca</taxon>
        <taxon>Gastropoda</taxon>
        <taxon>Heterobranchia</taxon>
        <taxon>Euthyneura</taxon>
        <taxon>Panpulmonata</taxon>
        <taxon>Sacoglossa</taxon>
        <taxon>Placobranchoidea</taxon>
        <taxon>Plakobranchidae</taxon>
        <taxon>Elysia</taxon>
    </lineage>
</organism>
<dbReference type="InterPro" id="IPR036691">
    <property type="entry name" value="Endo/exonu/phosph_ase_sf"/>
</dbReference>
<sequence>MAIQDNKLPEVCSSEDPSRGASLFVRNSIRATKLILNTNLVAVAARISCPKAVTVCSIYLLPGENISRNSFIDLEPKPYILLGDFNAHSPLWGDERLDQHGKMIEDFLISNDDILLTKSQLLFILLLVVRRL</sequence>
<feature type="domain" description="Endonuclease/exonuclease/phosphatase" evidence="1">
    <location>
        <begin position="55"/>
        <end position="117"/>
    </location>
</feature>
<evidence type="ECO:0000313" key="3">
    <source>
        <dbReference type="Proteomes" id="UP000762676"/>
    </source>
</evidence>
<dbReference type="Pfam" id="PF14529">
    <property type="entry name" value="Exo_endo_phos_2"/>
    <property type="match status" value="1"/>
</dbReference>
<evidence type="ECO:0000259" key="1">
    <source>
        <dbReference type="Pfam" id="PF14529"/>
    </source>
</evidence>
<keyword evidence="3" id="KW-1185">Reference proteome</keyword>
<gene>
    <name evidence="2" type="ORF">ElyMa_004572300</name>
</gene>
<protein>
    <submittedName>
        <fullName evidence="2">Tick transposon</fullName>
    </submittedName>
</protein>
<dbReference type="EMBL" id="BMAT01009196">
    <property type="protein sequence ID" value="GFS01065.1"/>
    <property type="molecule type" value="Genomic_DNA"/>
</dbReference>